<keyword evidence="1" id="KW-0812">Transmembrane</keyword>
<evidence type="ECO:0000313" key="3">
    <source>
        <dbReference type="Proteomes" id="UP000584824"/>
    </source>
</evidence>
<protein>
    <recommendedName>
        <fullName evidence="4">DUF4260 family protein</fullName>
    </recommendedName>
</protein>
<dbReference type="Pfam" id="PF14079">
    <property type="entry name" value="DUF4260"/>
    <property type="match status" value="1"/>
</dbReference>
<name>A0A7W6K4Q3_9HYPH</name>
<evidence type="ECO:0000313" key="2">
    <source>
        <dbReference type="EMBL" id="MBB4103982.1"/>
    </source>
</evidence>
<feature type="transmembrane region" description="Helical" evidence="1">
    <location>
        <begin position="58"/>
        <end position="76"/>
    </location>
</feature>
<dbReference type="EMBL" id="JACIDU010000009">
    <property type="protein sequence ID" value="MBB4103982.1"/>
    <property type="molecule type" value="Genomic_DNA"/>
</dbReference>
<reference evidence="2 3" key="1">
    <citation type="submission" date="2020-08" db="EMBL/GenBank/DDBJ databases">
        <title>Genomic Encyclopedia of Type Strains, Phase IV (KMG-IV): sequencing the most valuable type-strain genomes for metagenomic binning, comparative biology and taxonomic classification.</title>
        <authorList>
            <person name="Goeker M."/>
        </authorList>
    </citation>
    <scope>NUCLEOTIDE SEQUENCE [LARGE SCALE GENOMIC DNA]</scope>
    <source>
        <strain evidence="2 3">DSM 26385</strain>
    </source>
</reference>
<keyword evidence="1" id="KW-0472">Membrane</keyword>
<feature type="transmembrane region" description="Helical" evidence="1">
    <location>
        <begin position="7"/>
        <end position="23"/>
    </location>
</feature>
<dbReference type="AlphaFoldDB" id="A0A7W6K4Q3"/>
<feature type="transmembrane region" description="Helical" evidence="1">
    <location>
        <begin position="29"/>
        <end position="46"/>
    </location>
</feature>
<evidence type="ECO:0000256" key="1">
    <source>
        <dbReference type="SAM" id="Phobius"/>
    </source>
</evidence>
<comment type="caution">
    <text evidence="2">The sequence shown here is derived from an EMBL/GenBank/DDBJ whole genome shotgun (WGS) entry which is preliminary data.</text>
</comment>
<dbReference type="InterPro" id="IPR025356">
    <property type="entry name" value="DUF4260"/>
</dbReference>
<organism evidence="2 3">
    <name type="scientific">Allorhizobium borbori</name>
    <dbReference type="NCBI Taxonomy" id="485907"/>
    <lineage>
        <taxon>Bacteria</taxon>
        <taxon>Pseudomonadati</taxon>
        <taxon>Pseudomonadota</taxon>
        <taxon>Alphaproteobacteria</taxon>
        <taxon>Hyphomicrobiales</taxon>
        <taxon>Rhizobiaceae</taxon>
        <taxon>Rhizobium/Agrobacterium group</taxon>
        <taxon>Allorhizobium</taxon>
    </lineage>
</organism>
<accession>A0A7W6K4Q3</accession>
<gene>
    <name evidence="2" type="ORF">GGQ66_002550</name>
</gene>
<keyword evidence="1" id="KW-1133">Transmembrane helix</keyword>
<sequence>MSLLLKLESLAIALAALGGYWVTGASWKLFFLLVLAPDIALLAYLFGPKIGAWGYNAAHSFIGVAVLLAVGLFGGWELTLPIALIWTFHIGLDRALGYGLKYESAFTDTHLGPIGKAKSGF</sequence>
<keyword evidence="3" id="KW-1185">Reference proteome</keyword>
<proteinExistence type="predicted"/>
<evidence type="ECO:0008006" key="4">
    <source>
        <dbReference type="Google" id="ProtNLM"/>
    </source>
</evidence>
<dbReference type="RefSeq" id="WP_183793018.1">
    <property type="nucleotide sequence ID" value="NZ_JACIDU010000009.1"/>
</dbReference>
<dbReference type="Proteomes" id="UP000584824">
    <property type="component" value="Unassembled WGS sequence"/>
</dbReference>